<dbReference type="GO" id="GO:0005615">
    <property type="term" value="C:extracellular space"/>
    <property type="evidence" value="ECO:0007669"/>
    <property type="project" value="TreeGrafter"/>
</dbReference>
<dbReference type="InterPro" id="IPR004245">
    <property type="entry name" value="DUF229"/>
</dbReference>
<dbReference type="InterPro" id="IPR017850">
    <property type="entry name" value="Alkaline_phosphatase_core_sf"/>
</dbReference>
<evidence type="ECO:0000313" key="2">
    <source>
        <dbReference type="RefSeq" id="XP_015523805.2"/>
    </source>
</evidence>
<dbReference type="OrthoDB" id="413313at2759"/>
<dbReference type="KEGG" id="nlo:107227231"/>
<dbReference type="AlphaFoldDB" id="A0A6J0CBM0"/>
<dbReference type="GeneID" id="107227231"/>
<dbReference type="Pfam" id="PF02995">
    <property type="entry name" value="DUF229"/>
    <property type="match status" value="1"/>
</dbReference>
<dbReference type="PANTHER" id="PTHR10974:SF73">
    <property type="entry name" value="FI21235P1"/>
    <property type="match status" value="1"/>
</dbReference>
<dbReference type="PANTHER" id="PTHR10974">
    <property type="entry name" value="FI08016P-RELATED"/>
    <property type="match status" value="1"/>
</dbReference>
<dbReference type="SUPFAM" id="SSF53649">
    <property type="entry name" value="Alkaline phosphatase-like"/>
    <property type="match status" value="1"/>
</dbReference>
<proteinExistence type="predicted"/>
<accession>A0A6J0CBM0</accession>
<dbReference type="RefSeq" id="XP_015523805.2">
    <property type="nucleotide sequence ID" value="XM_015668319.2"/>
</dbReference>
<keyword evidence="1" id="KW-1185">Reference proteome</keyword>
<gene>
    <name evidence="2" type="primary">LOC107227231</name>
</gene>
<dbReference type="FunCoup" id="A0A6J0CBM0">
    <property type="interactions" value="245"/>
</dbReference>
<organism evidence="2">
    <name type="scientific">Neodiprion lecontei</name>
    <name type="common">Redheaded pine sawfly</name>
    <dbReference type="NCBI Taxonomy" id="441921"/>
    <lineage>
        <taxon>Eukaryota</taxon>
        <taxon>Metazoa</taxon>
        <taxon>Ecdysozoa</taxon>
        <taxon>Arthropoda</taxon>
        <taxon>Hexapoda</taxon>
        <taxon>Insecta</taxon>
        <taxon>Pterygota</taxon>
        <taxon>Neoptera</taxon>
        <taxon>Endopterygota</taxon>
        <taxon>Hymenoptera</taxon>
        <taxon>Tenthredinoidea</taxon>
        <taxon>Diprionidae</taxon>
        <taxon>Diprioninae</taxon>
        <taxon>Neodiprion</taxon>
    </lineage>
</organism>
<dbReference type="CDD" id="cd16021">
    <property type="entry name" value="ALP_like"/>
    <property type="match status" value="1"/>
</dbReference>
<name>A0A6J0CBM0_NEOLC</name>
<evidence type="ECO:0000313" key="1">
    <source>
        <dbReference type="Proteomes" id="UP000829291"/>
    </source>
</evidence>
<dbReference type="Proteomes" id="UP000829291">
    <property type="component" value="Chromosome 2"/>
</dbReference>
<dbReference type="InParanoid" id="A0A6J0CBM0"/>
<reference evidence="2" key="1">
    <citation type="submission" date="2025-08" db="UniProtKB">
        <authorList>
            <consortium name="RefSeq"/>
        </authorList>
    </citation>
    <scope>IDENTIFICATION</scope>
    <source>
        <tissue evidence="2">Thorax and Abdomen</tissue>
    </source>
</reference>
<protein>
    <submittedName>
        <fullName evidence="2">Uncharacterized protein LOC107227231 isoform X1</fullName>
    </submittedName>
</protein>
<sequence>MRVALFYPRRFAVALFLVALVYCVIQALRSELGFNDVDPSNTDKLAYISQLIKTSAENSPYIGWLLRSDGVAACRHPDLELLNPEIMKFIKDVPPLECTPEDWVIANRSTLVVTEKARQRFGPITCAFKEIIRVDDYTNRITKPVESDVSYTLKDSDYAEVNCQSQTGKQWHSVLAGVQSDPLAKTKWDWAKVPNEGLKLNVLMFGFDSLSRNTFIRKLPKSYRYLKQNLNALVLEGYNIVGDGTPQALIPILTGKIELELPETRKRMGSKANYVDVYPFVWNEYKKSGYMTGFLEDVPNIGTFTYRLKGFKDQPTDHYMRTYYLNANPHFKYQKKFCMGGLPRHSLMMNHIKEVFDTYPNQPKFVFGFHGELSHDSYNDIGAADDDVYQWIKSLNDSGHLNNTVLIMMSDHGHRFAEIRNTLQGKQEERLPFFSFTFPNWFKQAHPHAYANFVYNTQHLTTPFDVHKTLQSILKFETPKEGDRTHRAISLFNKIPLERTCADAFIEPHWCACLGWEEVDKNNASVVEAAKYFVKFLNDYLSPYQNTCEILKLNKILWAAKLIPTKGLLKFEKSGDADGFLGDFSAKTKITKELYQLKVSTEPGNGLFEVSINHSLDNNSFMTRITDISRINKYGSQARCIENSQYHLRKYCYCKDS</sequence>
<dbReference type="Gene3D" id="3.40.720.10">
    <property type="entry name" value="Alkaline Phosphatase, subunit A"/>
    <property type="match status" value="1"/>
</dbReference>